<gene>
    <name evidence="8" type="ORF">EB796_022440</name>
</gene>
<feature type="domain" description="GH18" evidence="7">
    <location>
        <begin position="530"/>
        <end position="898"/>
    </location>
</feature>
<evidence type="ECO:0000313" key="8">
    <source>
        <dbReference type="EMBL" id="KAF6019237.1"/>
    </source>
</evidence>
<dbReference type="OrthoDB" id="73875at2759"/>
<feature type="domain" description="Chitin-binding type-2" evidence="6">
    <location>
        <begin position="1003"/>
        <end position="1061"/>
    </location>
</feature>
<reference evidence="8" key="1">
    <citation type="submission" date="2020-06" db="EMBL/GenBank/DDBJ databases">
        <title>Draft genome of Bugula neritina, a colonial animal packing powerful symbionts and potential medicines.</title>
        <authorList>
            <person name="Rayko M."/>
        </authorList>
    </citation>
    <scope>NUCLEOTIDE SEQUENCE [LARGE SCALE GENOMIC DNA]</scope>
    <source>
        <strain evidence="8">Kwan_BN1</strain>
    </source>
</reference>
<dbReference type="FunFam" id="3.20.20.80:FF:000007">
    <property type="entry name" value="Acidic mammalian chitinase"/>
    <property type="match status" value="2"/>
</dbReference>
<feature type="domain" description="GH18" evidence="7">
    <location>
        <begin position="1279"/>
        <end position="1638"/>
    </location>
</feature>
<name>A0A7J7J095_BUGNE</name>
<dbReference type="GO" id="GO:0004568">
    <property type="term" value="F:chitinase activity"/>
    <property type="evidence" value="ECO:0007669"/>
    <property type="project" value="TreeGrafter"/>
</dbReference>
<dbReference type="GO" id="GO:0008061">
    <property type="term" value="F:chitin binding"/>
    <property type="evidence" value="ECO:0007669"/>
    <property type="project" value="UniProtKB-KW"/>
</dbReference>
<evidence type="ECO:0000259" key="7">
    <source>
        <dbReference type="PROSITE" id="PS51910"/>
    </source>
</evidence>
<dbReference type="PROSITE" id="PS50940">
    <property type="entry name" value="CHIT_BIND_II"/>
    <property type="match status" value="4"/>
</dbReference>
<dbReference type="Gene3D" id="3.10.50.10">
    <property type="match status" value="3"/>
</dbReference>
<feature type="domain" description="GH18" evidence="7">
    <location>
        <begin position="132"/>
        <end position="487"/>
    </location>
</feature>
<dbReference type="PROSITE" id="PS51910">
    <property type="entry name" value="GH18_2"/>
    <property type="match status" value="3"/>
</dbReference>
<evidence type="ECO:0000256" key="2">
    <source>
        <dbReference type="ARBA" id="ARBA00022669"/>
    </source>
</evidence>
<sequence>MDVLCSVQYNQNGGKCGVCGDPWHGPIKNQPGPDNVYAVGVITGRYTEGQTIVAKVQITAHHKGWFEFKICANNDVTKAVTQACLDYNVLSLAPLGSGTNACVYTGNSWGCDGSSCCVGCGNQEEFYACADVEITANEDGGGATPPSLPPIAVTTASSDSSTTSYASTTPSTPRPGVPGGVDPNMIAQMVSWKDQNPDLKVLLAVGGWNLGSGPFTSMVSTQAARKTFIDHSIGHLRDRAARGSPPEDKQRFTLLCKELYEAYVAEGLATERPRLLLTAAVAAGESTVANGYERDQLGNYLDMLNIMAYDLHGSWDPITGHQSPLYDRPSESSESKKLNVDYAVNYWINGGFPREKVVMGIPAYGRSFSLVSSNDNGLGAPANGAGASAMYTQESGYISYYEICSNPTLVRNKQLDADHQAPYSFQDKYWVSYDDVDAVVLKCHYIKDHGLMGGMFWALDLDDFGGRFCGEGEYPLINKLKDCLQTYTGGVPIKTDAPPSTDLPETTTTTVSVSTTAATATRSPDWFSGYALVCYTTSQAQERPAQYVFTNDLIEADLCTHVIHAFSHITNGVLELVESNDATALQELTLLKDSNQKLKVLLAVGGETQDNTEFTDMVKTSASRSEFIDHAVSFLRTNNLDGLDLHWLYPGAQGSMSEDKERFTLLCQELLEAFEQEATDTGKERLLLTAAVSANKDTIDSSYEIDKLGMYLDLLNIMSYDMHQDSENKLSHHAPLYFAERESLSERTANVDYAVQHWINGGFPSTKINLGIPLTAKTWNLLSDTTPGSDANGIGSVSPHNISVEEGVWYHLELCLDPEIFDNEKLDDEQWASYSWHNDVWFSYESEQSLLFKCDYIRKHNLAGGMMWDITADDYLGTVCGSGTFPMVKLLKACFIDGTSRPPITQSQPAGVTTPAPTQPPSLQRYIISAVEVVTCSPGSHGFKLDPCDCSKYYQCSYGTAVPETCAADTVWDDTRKICNYKDQVLTPCGTVEPPEITACGDVIDCSTGSPRFQRDPCSCTRFYQCAHGVPVSGSCPPTTVWDSSLNVCNWPYNVPAPCGTVGATEAPTTTNSNSPSQTCDTYVFECTAAGDFEDICDCTRFYKCNHNGATPVVTPCPAGTVYDAGNTRVCNWVANVPASECESPFTEPTTVQTTSSAGTSEAPSQSCETYVFECTAAGDFEDICDCTRYYTCSGQGATPVVTSCSAGTVYDAANTQACNGVANVPASECESPFPADGTTPQVYQAPTIKYVEPEDLPVVTATTLPTTPSLPPLVKEPWKRVCYVTNSAALRQGSGKFTPSDIDVSLCTHVILGYASINNNILQHTGYTDDVLIYELLGLRLINPNIKLMLGIGGPDMAPEGWLNVTSHEESLATFVSTTTSFLQYLGLNGVDIAWFYPNKEGKFPEETDKFSQILASFSKSFSSNSQSTDSVKMILSASIAAEEEVIPLSYDLEEIAKSVDFVNLMAFDFGSADTEVTSHHSPLYSSNGESVDNSVMSLFDAQFPRDKIVLGIAAHGKSYQLSADSTGLGALISGYGEAGTLTDTEGLLAYYEICSETDYVDNIIQDADMNVPYSHRDDTWVGFDDPISVKAKVKYVKDNNLGGAMIYSIDMDDFSNSCGTGEFPLTSAVAADLSEGGPVPTEDQVIFGGEDDSSGNQIWDHNFTVFVMVCILN</sequence>
<evidence type="ECO:0000256" key="5">
    <source>
        <dbReference type="SAM" id="MobiDB-lite"/>
    </source>
</evidence>
<proteinExistence type="inferred from homology"/>
<dbReference type="InterPro" id="IPR001223">
    <property type="entry name" value="Glyco_hydro18_cat"/>
</dbReference>
<feature type="domain" description="Chitin-binding type-2" evidence="6">
    <location>
        <begin position="1172"/>
        <end position="1232"/>
    </location>
</feature>
<dbReference type="GO" id="GO:0006032">
    <property type="term" value="P:chitin catabolic process"/>
    <property type="evidence" value="ECO:0007669"/>
    <property type="project" value="TreeGrafter"/>
</dbReference>
<comment type="caution">
    <text evidence="8">The sequence shown here is derived from an EMBL/GenBank/DDBJ whole genome shotgun (WGS) entry which is preliminary data.</text>
</comment>
<keyword evidence="2" id="KW-0147">Chitin-binding</keyword>
<dbReference type="GO" id="GO:0005576">
    <property type="term" value="C:extracellular region"/>
    <property type="evidence" value="ECO:0007669"/>
    <property type="project" value="InterPro"/>
</dbReference>
<dbReference type="PANTHER" id="PTHR11177">
    <property type="entry name" value="CHITINASE"/>
    <property type="match status" value="1"/>
</dbReference>
<feature type="compositionally biased region" description="Low complexity" evidence="5">
    <location>
        <begin position="154"/>
        <end position="171"/>
    </location>
</feature>
<dbReference type="InterPro" id="IPR011583">
    <property type="entry name" value="Chitinase_II/V-like_cat"/>
</dbReference>
<dbReference type="PANTHER" id="PTHR11177:SF317">
    <property type="entry name" value="CHITINASE 12-RELATED"/>
    <property type="match status" value="1"/>
</dbReference>
<evidence type="ECO:0008006" key="10">
    <source>
        <dbReference type="Google" id="ProtNLM"/>
    </source>
</evidence>
<dbReference type="InterPro" id="IPR036508">
    <property type="entry name" value="Chitin-bd_dom_sf"/>
</dbReference>
<dbReference type="Pfam" id="PF00704">
    <property type="entry name" value="Glyco_hydro_18"/>
    <property type="match status" value="3"/>
</dbReference>
<evidence type="ECO:0000256" key="3">
    <source>
        <dbReference type="ARBA" id="ARBA00022729"/>
    </source>
</evidence>
<feature type="domain" description="Chitin-binding type-2" evidence="6">
    <location>
        <begin position="933"/>
        <end position="991"/>
    </location>
</feature>
<organism evidence="8 9">
    <name type="scientific">Bugula neritina</name>
    <name type="common">Brown bryozoan</name>
    <name type="synonym">Sertularia neritina</name>
    <dbReference type="NCBI Taxonomy" id="10212"/>
    <lineage>
        <taxon>Eukaryota</taxon>
        <taxon>Metazoa</taxon>
        <taxon>Spiralia</taxon>
        <taxon>Lophotrochozoa</taxon>
        <taxon>Bryozoa</taxon>
        <taxon>Gymnolaemata</taxon>
        <taxon>Cheilostomatida</taxon>
        <taxon>Flustrina</taxon>
        <taxon>Buguloidea</taxon>
        <taxon>Bugulidae</taxon>
        <taxon>Bugula</taxon>
    </lineage>
</organism>
<feature type="region of interest" description="Disordered" evidence="5">
    <location>
        <begin position="140"/>
        <end position="177"/>
    </location>
</feature>
<accession>A0A7J7J095</accession>
<keyword evidence="9" id="KW-1185">Reference proteome</keyword>
<feature type="domain" description="Chitin-binding type-2" evidence="6">
    <location>
        <begin position="1084"/>
        <end position="1144"/>
    </location>
</feature>
<dbReference type="SUPFAM" id="SSF51445">
    <property type="entry name" value="(Trans)glycosidases"/>
    <property type="match status" value="3"/>
</dbReference>
<dbReference type="GO" id="GO:0005975">
    <property type="term" value="P:carbohydrate metabolic process"/>
    <property type="evidence" value="ECO:0007669"/>
    <property type="project" value="InterPro"/>
</dbReference>
<protein>
    <recommendedName>
        <fullName evidence="10">Chitinase</fullName>
    </recommendedName>
</protein>
<dbReference type="InterPro" id="IPR017853">
    <property type="entry name" value="GH"/>
</dbReference>
<dbReference type="InterPro" id="IPR029070">
    <property type="entry name" value="Chitinase_insertion_sf"/>
</dbReference>
<dbReference type="EMBL" id="VXIV02003247">
    <property type="protein sequence ID" value="KAF6019237.1"/>
    <property type="molecule type" value="Genomic_DNA"/>
</dbReference>
<dbReference type="Pfam" id="PF01607">
    <property type="entry name" value="CBM_14"/>
    <property type="match status" value="3"/>
</dbReference>
<dbReference type="InterPro" id="IPR002557">
    <property type="entry name" value="Chitin-bd_dom"/>
</dbReference>
<dbReference type="Gene3D" id="2.170.140.10">
    <property type="entry name" value="Chitin binding domain"/>
    <property type="match status" value="4"/>
</dbReference>
<evidence type="ECO:0000256" key="4">
    <source>
        <dbReference type="ARBA" id="ARBA00023157"/>
    </source>
</evidence>
<keyword evidence="4" id="KW-1015">Disulfide bond</keyword>
<evidence type="ECO:0000256" key="1">
    <source>
        <dbReference type="ARBA" id="ARBA00009121"/>
    </source>
</evidence>
<evidence type="ECO:0000259" key="6">
    <source>
        <dbReference type="PROSITE" id="PS50940"/>
    </source>
</evidence>
<dbReference type="InterPro" id="IPR050314">
    <property type="entry name" value="Glycosyl_Hydrlase_18"/>
</dbReference>
<evidence type="ECO:0000313" key="9">
    <source>
        <dbReference type="Proteomes" id="UP000593567"/>
    </source>
</evidence>
<dbReference type="SUPFAM" id="SSF57625">
    <property type="entry name" value="Invertebrate chitin-binding proteins"/>
    <property type="match status" value="4"/>
</dbReference>
<dbReference type="Proteomes" id="UP000593567">
    <property type="component" value="Unassembled WGS sequence"/>
</dbReference>
<dbReference type="SMART" id="SM00494">
    <property type="entry name" value="ChtBD2"/>
    <property type="match status" value="4"/>
</dbReference>
<dbReference type="Gene3D" id="3.20.20.80">
    <property type="entry name" value="Glycosidases"/>
    <property type="match status" value="3"/>
</dbReference>
<comment type="similarity">
    <text evidence="1">Belongs to the glycosyl hydrolase 18 family. Chitinase class II subfamily.</text>
</comment>
<dbReference type="FunFam" id="3.10.50.10:FF:000001">
    <property type="entry name" value="Chitinase 3-like 1"/>
    <property type="match status" value="2"/>
</dbReference>
<keyword evidence="3" id="KW-0732">Signal</keyword>
<dbReference type="SUPFAM" id="SSF54556">
    <property type="entry name" value="Chitinase insertion domain"/>
    <property type="match status" value="2"/>
</dbReference>
<dbReference type="SMART" id="SM00636">
    <property type="entry name" value="Glyco_18"/>
    <property type="match status" value="3"/>
</dbReference>